<feature type="transmembrane region" description="Helical" evidence="1">
    <location>
        <begin position="399"/>
        <end position="426"/>
    </location>
</feature>
<feature type="transmembrane region" description="Helical" evidence="1">
    <location>
        <begin position="263"/>
        <end position="283"/>
    </location>
</feature>
<name>A0ABD5Z4L8_9EURY</name>
<protein>
    <submittedName>
        <fullName evidence="2">Uncharacterized protein</fullName>
    </submittedName>
</protein>
<feature type="transmembrane region" description="Helical" evidence="1">
    <location>
        <begin position="319"/>
        <end position="337"/>
    </location>
</feature>
<reference evidence="2 3" key="1">
    <citation type="journal article" date="2019" name="Int. J. Syst. Evol. Microbiol.">
        <title>The Global Catalogue of Microorganisms (GCM) 10K type strain sequencing project: providing services to taxonomists for standard genome sequencing and annotation.</title>
        <authorList>
            <consortium name="The Broad Institute Genomics Platform"/>
            <consortium name="The Broad Institute Genome Sequencing Center for Infectious Disease"/>
            <person name="Wu L."/>
            <person name="Ma J."/>
        </authorList>
    </citation>
    <scope>NUCLEOTIDE SEQUENCE [LARGE SCALE GENOMIC DNA]</scope>
    <source>
        <strain evidence="2 3">XZGYJ-43</strain>
    </source>
</reference>
<dbReference type="Proteomes" id="UP001596447">
    <property type="component" value="Unassembled WGS sequence"/>
</dbReference>
<keyword evidence="3" id="KW-1185">Reference proteome</keyword>
<dbReference type="RefSeq" id="WP_279530032.1">
    <property type="nucleotide sequence ID" value="NZ_CP122312.1"/>
</dbReference>
<proteinExistence type="predicted"/>
<keyword evidence="1" id="KW-0812">Transmembrane</keyword>
<dbReference type="AlphaFoldDB" id="A0ABD5Z4L8"/>
<evidence type="ECO:0000313" key="2">
    <source>
        <dbReference type="EMBL" id="MFC7200113.1"/>
    </source>
</evidence>
<evidence type="ECO:0000256" key="1">
    <source>
        <dbReference type="SAM" id="Phobius"/>
    </source>
</evidence>
<sequence>MTLLSLALLAPVQSAVASPQPTPACHVCGTAFEERAGQYDEDSAGPDDAVNVTRSTVDVHLAANGSARWTARTVLTNASADRLRGWSRLDTFLRETLRSHWFGDPRDLSVHFEGDTLVVTFRVADPASRAFGVLLVDELYYAPGLTYVNAESLRLHPPDGYVPTRVPTGASRTGNGSLVWHGSSAGNPFETTETGGEFAAFAPETTSRSVVRTDLAVAAALAPLVLSQLEGVYPPSLLVTVVALGAYAFLGKRLAGARDPRQVGDAVAGGAGLVAVAGSLALVAGVESALAAVVVLTSVAVAVSCVLGGRGVSTPTRAVGATVSLVFAVAVAATLVGPVAGPFGFLTLTTLAAQPPVVYLLGHATARDSRARWGYRVAPAFLPAVAAVPLLPVGGLGPFFLALVLALWTAVVYVCSTPVYYAGYVLGTQSTLSKSGVE</sequence>
<keyword evidence="1" id="KW-1133">Transmembrane helix</keyword>
<gene>
    <name evidence="2" type="ORF">ACFQJ9_11950</name>
</gene>
<accession>A0ABD5Z4L8</accession>
<feature type="transmembrane region" description="Helical" evidence="1">
    <location>
        <begin position="232"/>
        <end position="251"/>
    </location>
</feature>
<comment type="caution">
    <text evidence="2">The sequence shown here is derived from an EMBL/GenBank/DDBJ whole genome shotgun (WGS) entry which is preliminary data.</text>
</comment>
<evidence type="ECO:0000313" key="3">
    <source>
        <dbReference type="Proteomes" id="UP001596447"/>
    </source>
</evidence>
<keyword evidence="1" id="KW-0472">Membrane</keyword>
<feature type="transmembrane region" description="Helical" evidence="1">
    <location>
        <begin position="343"/>
        <end position="361"/>
    </location>
</feature>
<dbReference type="EMBL" id="JBHTAR010000011">
    <property type="protein sequence ID" value="MFC7200113.1"/>
    <property type="molecule type" value="Genomic_DNA"/>
</dbReference>
<feature type="transmembrane region" description="Helical" evidence="1">
    <location>
        <begin position="373"/>
        <end position="393"/>
    </location>
</feature>
<organism evidence="2 3">
    <name type="scientific">Halospeciosus flavus</name>
    <dbReference type="NCBI Taxonomy" id="3032283"/>
    <lineage>
        <taxon>Archaea</taxon>
        <taxon>Methanobacteriati</taxon>
        <taxon>Methanobacteriota</taxon>
        <taxon>Stenosarchaea group</taxon>
        <taxon>Halobacteria</taxon>
        <taxon>Halobacteriales</taxon>
        <taxon>Halobacteriaceae</taxon>
        <taxon>Halospeciosus</taxon>
    </lineage>
</organism>
<feature type="transmembrane region" description="Helical" evidence="1">
    <location>
        <begin position="289"/>
        <end position="307"/>
    </location>
</feature>